<dbReference type="Gramene" id="ESQ28249">
    <property type="protein sequence ID" value="ESQ28249"/>
    <property type="gene ID" value="EUTSA_v10019763mg"/>
</dbReference>
<keyword evidence="1" id="KW-0732">Signal</keyword>
<sequence>MASNKISFFLVLCLCVLSNTEFGEAQNPTGRPCPDPHGADKNSECAIYCTRQGFLGGSCQGYTGHYMCECYEG</sequence>
<organism evidence="2 3">
    <name type="scientific">Eutrema salsugineum</name>
    <name type="common">Saltwater cress</name>
    <name type="synonym">Sisymbrium salsugineum</name>
    <dbReference type="NCBI Taxonomy" id="72664"/>
    <lineage>
        <taxon>Eukaryota</taxon>
        <taxon>Viridiplantae</taxon>
        <taxon>Streptophyta</taxon>
        <taxon>Embryophyta</taxon>
        <taxon>Tracheophyta</taxon>
        <taxon>Spermatophyta</taxon>
        <taxon>Magnoliopsida</taxon>
        <taxon>eudicotyledons</taxon>
        <taxon>Gunneridae</taxon>
        <taxon>Pentapetalae</taxon>
        <taxon>rosids</taxon>
        <taxon>malvids</taxon>
        <taxon>Brassicales</taxon>
        <taxon>Brassicaceae</taxon>
        <taxon>Eutremeae</taxon>
        <taxon>Eutrema</taxon>
    </lineage>
</organism>
<keyword evidence="3" id="KW-1185">Reference proteome</keyword>
<dbReference type="OMA" id="GRKCEDP"/>
<protein>
    <recommendedName>
        <fullName evidence="4">Knottin scorpion toxin-like domain-containing protein</fullName>
    </recommendedName>
</protein>
<feature type="signal peptide" evidence="1">
    <location>
        <begin position="1"/>
        <end position="25"/>
    </location>
</feature>
<name>V4KAX8_EUTSA</name>
<evidence type="ECO:0000313" key="2">
    <source>
        <dbReference type="EMBL" id="ESQ28249.1"/>
    </source>
</evidence>
<reference evidence="2 3" key="1">
    <citation type="journal article" date="2013" name="Front. Plant Sci.">
        <title>The Reference Genome of the Halophytic Plant Eutrema salsugineum.</title>
        <authorList>
            <person name="Yang R."/>
            <person name="Jarvis D.E."/>
            <person name="Chen H."/>
            <person name="Beilstein M.A."/>
            <person name="Grimwood J."/>
            <person name="Jenkins J."/>
            <person name="Shu S."/>
            <person name="Prochnik S."/>
            <person name="Xin M."/>
            <person name="Ma C."/>
            <person name="Schmutz J."/>
            <person name="Wing R.A."/>
            <person name="Mitchell-Olds T."/>
            <person name="Schumaker K.S."/>
            <person name="Wang X."/>
        </authorList>
    </citation>
    <scope>NUCLEOTIDE SEQUENCE [LARGE SCALE GENOMIC DNA]</scope>
</reference>
<dbReference type="OrthoDB" id="1020739at2759"/>
<accession>V4KAX8</accession>
<gene>
    <name evidence="2" type="ORF">EUTSA_v10019763mg</name>
</gene>
<dbReference type="KEGG" id="eus:EUTSA_v10019763mg"/>
<proteinExistence type="predicted"/>
<dbReference type="Proteomes" id="UP000030689">
    <property type="component" value="Unassembled WGS sequence"/>
</dbReference>
<dbReference type="EMBL" id="KI517953">
    <property type="protein sequence ID" value="ESQ28249.1"/>
    <property type="molecule type" value="Genomic_DNA"/>
</dbReference>
<evidence type="ECO:0008006" key="4">
    <source>
        <dbReference type="Google" id="ProtNLM"/>
    </source>
</evidence>
<evidence type="ECO:0000313" key="3">
    <source>
        <dbReference type="Proteomes" id="UP000030689"/>
    </source>
</evidence>
<dbReference type="AlphaFoldDB" id="V4KAX8"/>
<feature type="chain" id="PRO_5004719598" description="Knottin scorpion toxin-like domain-containing protein" evidence="1">
    <location>
        <begin position="26"/>
        <end position="73"/>
    </location>
</feature>
<evidence type="ECO:0000256" key="1">
    <source>
        <dbReference type="SAM" id="SignalP"/>
    </source>
</evidence>